<evidence type="ECO:0000313" key="8">
    <source>
        <dbReference type="EMBL" id="KJL30478.1"/>
    </source>
</evidence>
<reference evidence="8 9" key="1">
    <citation type="submission" date="2015-02" db="EMBL/GenBank/DDBJ databases">
        <title>Draft genome sequences of ten Microbacterium spp. with emphasis on heavy metal contaminated environments.</title>
        <authorList>
            <person name="Corretto E."/>
        </authorList>
    </citation>
    <scope>NUCLEOTIDE SEQUENCE [LARGE SCALE GENOMIC DNA]</scope>
    <source>
        <strain evidence="8 9">BEL4b</strain>
    </source>
</reference>
<evidence type="ECO:0000256" key="5">
    <source>
        <dbReference type="ARBA" id="ARBA00023136"/>
    </source>
</evidence>
<proteinExistence type="predicted"/>
<evidence type="ECO:0000259" key="7">
    <source>
        <dbReference type="PROSITE" id="PS50850"/>
    </source>
</evidence>
<dbReference type="PATRIC" id="fig|82380.11.peg.892"/>
<feature type="transmembrane region" description="Helical" evidence="6">
    <location>
        <begin position="251"/>
        <end position="272"/>
    </location>
</feature>
<evidence type="ECO:0000256" key="4">
    <source>
        <dbReference type="ARBA" id="ARBA00022989"/>
    </source>
</evidence>
<feature type="domain" description="Major facilitator superfamily (MFS) profile" evidence="7">
    <location>
        <begin position="21"/>
        <end position="394"/>
    </location>
</feature>
<feature type="transmembrane region" description="Helical" evidence="6">
    <location>
        <begin position="370"/>
        <end position="389"/>
    </location>
</feature>
<dbReference type="Gene3D" id="1.20.1250.20">
    <property type="entry name" value="MFS general substrate transporter like domains"/>
    <property type="match status" value="1"/>
</dbReference>
<dbReference type="EMBL" id="JYIW01000019">
    <property type="protein sequence ID" value="KJL30478.1"/>
    <property type="molecule type" value="Genomic_DNA"/>
</dbReference>
<keyword evidence="3 6" id="KW-0812">Transmembrane</keyword>
<feature type="transmembrane region" description="Helical" evidence="6">
    <location>
        <begin position="279"/>
        <end position="300"/>
    </location>
</feature>
<dbReference type="PANTHER" id="PTHR43124">
    <property type="entry name" value="PURINE EFFLUX PUMP PBUE"/>
    <property type="match status" value="1"/>
</dbReference>
<feature type="transmembrane region" description="Helical" evidence="6">
    <location>
        <begin position="342"/>
        <end position="364"/>
    </location>
</feature>
<dbReference type="AlphaFoldDB" id="A0A0F0LBH5"/>
<feature type="transmembrane region" description="Helical" evidence="6">
    <location>
        <begin position="145"/>
        <end position="167"/>
    </location>
</feature>
<dbReference type="SUPFAM" id="SSF103473">
    <property type="entry name" value="MFS general substrate transporter"/>
    <property type="match status" value="1"/>
</dbReference>
<name>A0A0F0LBH5_9MICO</name>
<feature type="transmembrane region" description="Helical" evidence="6">
    <location>
        <begin position="306"/>
        <end position="330"/>
    </location>
</feature>
<dbReference type="InterPro" id="IPR050189">
    <property type="entry name" value="MFS_Efflux_Transporters"/>
</dbReference>
<keyword evidence="5 6" id="KW-0472">Membrane</keyword>
<dbReference type="InterPro" id="IPR036259">
    <property type="entry name" value="MFS_trans_sf"/>
</dbReference>
<gene>
    <name evidence="8" type="primary">nepI_1</name>
    <name evidence="8" type="ORF">RS83_00864</name>
</gene>
<feature type="transmembrane region" description="Helical" evidence="6">
    <location>
        <begin position="19"/>
        <end position="38"/>
    </location>
</feature>
<feature type="transmembrane region" description="Helical" evidence="6">
    <location>
        <begin position="173"/>
        <end position="195"/>
    </location>
</feature>
<dbReference type="Proteomes" id="UP000033640">
    <property type="component" value="Unassembled WGS sequence"/>
</dbReference>
<dbReference type="GO" id="GO:0005886">
    <property type="term" value="C:plasma membrane"/>
    <property type="evidence" value="ECO:0007669"/>
    <property type="project" value="UniProtKB-SubCell"/>
</dbReference>
<dbReference type="PANTHER" id="PTHR43124:SF5">
    <property type="entry name" value="PURINE RIBONUCLEOSIDE EFFLUX PUMP NEPI"/>
    <property type="match status" value="1"/>
</dbReference>
<dbReference type="PROSITE" id="PS50850">
    <property type="entry name" value="MFS"/>
    <property type="match status" value="1"/>
</dbReference>
<accession>A0A0F0LBH5</accession>
<dbReference type="GO" id="GO:0022857">
    <property type="term" value="F:transmembrane transporter activity"/>
    <property type="evidence" value="ECO:0007669"/>
    <property type="project" value="InterPro"/>
</dbReference>
<organism evidence="8 9">
    <name type="scientific">Microbacterium oxydans</name>
    <dbReference type="NCBI Taxonomy" id="82380"/>
    <lineage>
        <taxon>Bacteria</taxon>
        <taxon>Bacillati</taxon>
        <taxon>Actinomycetota</taxon>
        <taxon>Actinomycetes</taxon>
        <taxon>Micrococcales</taxon>
        <taxon>Microbacteriaceae</taxon>
        <taxon>Microbacterium</taxon>
    </lineage>
</organism>
<dbReference type="RefSeq" id="WP_045278285.1">
    <property type="nucleotide sequence ID" value="NZ_CAKKLT010000048.1"/>
</dbReference>
<evidence type="ECO:0000256" key="3">
    <source>
        <dbReference type="ARBA" id="ARBA00022692"/>
    </source>
</evidence>
<dbReference type="CDD" id="cd17324">
    <property type="entry name" value="MFS_NepI_like"/>
    <property type="match status" value="1"/>
</dbReference>
<keyword evidence="4 6" id="KW-1133">Transmembrane helix</keyword>
<feature type="transmembrane region" description="Helical" evidence="6">
    <location>
        <begin position="110"/>
        <end position="133"/>
    </location>
</feature>
<feature type="transmembrane region" description="Helical" evidence="6">
    <location>
        <begin position="87"/>
        <end position="104"/>
    </location>
</feature>
<protein>
    <submittedName>
        <fullName evidence="8">Purine ribonucleoside efflux pump NepI</fullName>
    </submittedName>
</protein>
<feature type="transmembrane region" description="Helical" evidence="6">
    <location>
        <begin position="58"/>
        <end position="80"/>
    </location>
</feature>
<dbReference type="OrthoDB" id="9814237at2"/>
<dbReference type="InterPro" id="IPR020846">
    <property type="entry name" value="MFS_dom"/>
</dbReference>
<keyword evidence="2" id="KW-1003">Cell membrane</keyword>
<dbReference type="InterPro" id="IPR011701">
    <property type="entry name" value="MFS"/>
</dbReference>
<evidence type="ECO:0000256" key="2">
    <source>
        <dbReference type="ARBA" id="ARBA00022475"/>
    </source>
</evidence>
<sequence length="397" mass="41316">MTTTAPIPTAASAAERIRYGGLIMLMLMGFLLVTAEFLPNGVLTEMAEALHVTPGQAGQTVTVTALVGLVVAPTIGLMFPRLDRRSLLVWMALAAAVSNLIVAISPNLIIILLARFLLGAAISAFWAMSITVASTLAGPRHLGRGVMFTSAGVSLATVAGVPLGVMLSELVDWRMVFAIAGVLMVLLSVALRFALPSVPAAQASSLRLLVDTVRRPGIGLGMLGHVFVVLGHFSAYTYVRLALERIPDVDASTIVVLLALFGLGGLAGNITIGLVIDRSFAFFSVFAPLVIAVSVLAMILSSGSVIGVAVVVLVWGFFFSSWLIVANTWVGHRMPDRLEAGGSLVVVGFQGAIALAAGFGGLLVDALNVELVYVLGAIMLVVGAVLFGLSNRVRTTG</sequence>
<evidence type="ECO:0000256" key="1">
    <source>
        <dbReference type="ARBA" id="ARBA00004651"/>
    </source>
</evidence>
<feature type="transmembrane region" description="Helical" evidence="6">
    <location>
        <begin position="216"/>
        <end position="239"/>
    </location>
</feature>
<comment type="subcellular location">
    <subcellularLocation>
        <location evidence="1">Cell membrane</location>
        <topology evidence="1">Multi-pass membrane protein</topology>
    </subcellularLocation>
</comment>
<comment type="caution">
    <text evidence="8">The sequence shown here is derived from an EMBL/GenBank/DDBJ whole genome shotgun (WGS) entry which is preliminary data.</text>
</comment>
<evidence type="ECO:0000256" key="6">
    <source>
        <dbReference type="SAM" id="Phobius"/>
    </source>
</evidence>
<dbReference type="Pfam" id="PF07690">
    <property type="entry name" value="MFS_1"/>
    <property type="match status" value="1"/>
</dbReference>
<evidence type="ECO:0000313" key="9">
    <source>
        <dbReference type="Proteomes" id="UP000033640"/>
    </source>
</evidence>